<keyword evidence="1" id="KW-0808">Transferase</keyword>
<accession>A0A346A218</accession>
<dbReference type="Proteomes" id="UP000254889">
    <property type="component" value="Chromosome"/>
</dbReference>
<keyword evidence="2" id="KW-1185">Reference proteome</keyword>
<keyword evidence="1" id="KW-0489">Methyltransferase</keyword>
<dbReference type="Pfam" id="PF13489">
    <property type="entry name" value="Methyltransf_23"/>
    <property type="match status" value="1"/>
</dbReference>
<dbReference type="KEGG" id="ptaw:DW352_23460"/>
<evidence type="ECO:0000313" key="2">
    <source>
        <dbReference type="Proteomes" id="UP000254889"/>
    </source>
</evidence>
<dbReference type="EMBL" id="CP031417">
    <property type="protein sequence ID" value="AXK83215.1"/>
    <property type="molecule type" value="Genomic_DNA"/>
</dbReference>
<dbReference type="OrthoDB" id="9816564at2"/>
<gene>
    <name evidence="1" type="ORF">DW352_23460</name>
</gene>
<dbReference type="GO" id="GO:0008168">
    <property type="term" value="F:methyltransferase activity"/>
    <property type="evidence" value="ECO:0007669"/>
    <property type="project" value="UniProtKB-KW"/>
</dbReference>
<dbReference type="Gene3D" id="3.40.50.150">
    <property type="entry name" value="Vaccinia Virus protein VP39"/>
    <property type="match status" value="1"/>
</dbReference>
<evidence type="ECO:0000313" key="1">
    <source>
        <dbReference type="EMBL" id="AXK83215.1"/>
    </source>
</evidence>
<name>A0A346A218_9HYPH</name>
<dbReference type="RefSeq" id="WP_115693594.1">
    <property type="nucleotide sequence ID" value="NZ_CP031417.1"/>
</dbReference>
<dbReference type="GO" id="GO:0032259">
    <property type="term" value="P:methylation"/>
    <property type="evidence" value="ECO:0007669"/>
    <property type="project" value="UniProtKB-KW"/>
</dbReference>
<dbReference type="SUPFAM" id="SSF53335">
    <property type="entry name" value="S-adenosyl-L-methionine-dependent methyltransferases"/>
    <property type="match status" value="1"/>
</dbReference>
<dbReference type="AlphaFoldDB" id="A0A346A218"/>
<sequence length="255" mass="27897">MLSLKPVVAAPAPCPICEAPAPLFGVVDFNRNCEIPDGVKLPLAGAPVYYRRCTACGFLFTDAFADWSHDDYKAHIYNDGYAAVDPDYQVSRPRGNAALVIKLFGDDRANRRVLDFGGGNDFLCAALREAGFGAAVTYDPFVPEHAAPPEGTWDLITCFETIEHMPDPVAGIGLIVDKLADPGLVLFSTLLQPADIETRGVGWWYVAPRNGHVSMFSRDAMIKAFAKHGCQTGSFNENMHVAFRTLPDYAKHLFK</sequence>
<dbReference type="InterPro" id="IPR029063">
    <property type="entry name" value="SAM-dependent_MTases_sf"/>
</dbReference>
<reference evidence="1 2" key="1">
    <citation type="submission" date="2018-07" db="EMBL/GenBank/DDBJ databases">
        <authorList>
            <person name="Quirk P.G."/>
            <person name="Krulwich T.A."/>
        </authorList>
    </citation>
    <scope>NUCLEOTIDE SEQUENCE [LARGE SCALE GENOMIC DNA]</scope>
    <source>
        <strain evidence="1 2">CC-BB4</strain>
    </source>
</reference>
<protein>
    <submittedName>
        <fullName evidence="1">Class I SAM-dependent methyltransferase</fullName>
    </submittedName>
</protein>
<proteinExistence type="predicted"/>
<organism evidence="1 2">
    <name type="scientific">Pseudolabrys taiwanensis</name>
    <dbReference type="NCBI Taxonomy" id="331696"/>
    <lineage>
        <taxon>Bacteria</taxon>
        <taxon>Pseudomonadati</taxon>
        <taxon>Pseudomonadota</taxon>
        <taxon>Alphaproteobacteria</taxon>
        <taxon>Hyphomicrobiales</taxon>
        <taxon>Xanthobacteraceae</taxon>
        <taxon>Pseudolabrys</taxon>
    </lineage>
</organism>